<dbReference type="EMBL" id="CP002456">
    <property type="protein sequence ID" value="ADU92164.1"/>
    <property type="molecule type" value="Genomic_DNA"/>
</dbReference>
<protein>
    <submittedName>
        <fullName evidence="1">Uncharacterized protein</fullName>
    </submittedName>
</protein>
<name>A0A654KIL3_TAYEM</name>
<evidence type="ECO:0000313" key="1">
    <source>
        <dbReference type="EMBL" id="ADU92164.1"/>
    </source>
</evidence>
<sequence length="39" mass="4385">MYPLDKGKTVAFDTEENTKALPISSFSKGRKFILSHLIT</sequence>
<gene>
    <name evidence="1" type="ordered locus">TEQUI_1244</name>
</gene>
<dbReference type="Proteomes" id="UP000007472">
    <property type="component" value="Chromosome"/>
</dbReference>
<reference evidence="1 2" key="1">
    <citation type="journal article" date="2011" name="J. Bacteriol.">
        <title>Genome sequence of Taylorella equigenitalis MCE9, the causative agent of contagious equine metritis.</title>
        <authorList>
            <person name="Hebert L."/>
            <person name="Moumen B."/>
            <person name="Duquesne F."/>
            <person name="Breuil M.F."/>
            <person name="Laugier C."/>
            <person name="Batto J.M."/>
            <person name="Renault P."/>
            <person name="Petry S."/>
        </authorList>
    </citation>
    <scope>NUCLEOTIDE SEQUENCE [LARGE SCALE GENOMIC DNA]</scope>
    <source>
        <strain evidence="1 2">MCE9</strain>
    </source>
</reference>
<organism evidence="1 2">
    <name type="scientific">Taylorella equigenitalis (strain MCE9)</name>
    <dbReference type="NCBI Taxonomy" id="937774"/>
    <lineage>
        <taxon>Bacteria</taxon>
        <taxon>Pseudomonadati</taxon>
        <taxon>Pseudomonadota</taxon>
        <taxon>Betaproteobacteria</taxon>
        <taxon>Burkholderiales</taxon>
        <taxon>Alcaligenaceae</taxon>
        <taxon>Taylorella</taxon>
    </lineage>
</organism>
<proteinExistence type="predicted"/>
<dbReference type="KEGG" id="teq:TEQUI_1244"/>
<accession>A0A654KIL3</accession>
<evidence type="ECO:0000313" key="2">
    <source>
        <dbReference type="Proteomes" id="UP000007472"/>
    </source>
</evidence>
<dbReference type="AlphaFoldDB" id="A0A654KIL3"/>